<name>A0A432M7U5_9GAMM</name>
<gene>
    <name evidence="2" type="ORF">EKH80_06915</name>
</gene>
<dbReference type="Proteomes" id="UP000274358">
    <property type="component" value="Unassembled WGS sequence"/>
</dbReference>
<dbReference type="EMBL" id="RYYV01000004">
    <property type="protein sequence ID" value="RUL77602.1"/>
    <property type="molecule type" value="Genomic_DNA"/>
</dbReference>
<evidence type="ECO:0000313" key="2">
    <source>
        <dbReference type="EMBL" id="RUL77602.1"/>
    </source>
</evidence>
<reference evidence="2 3" key="1">
    <citation type="submission" date="2018-12" db="EMBL/GenBank/DDBJ databases">
        <title>Dyella dinghuensis sp. nov. DHOA06 and Dyella choica sp. nov. 4M-K27, isolated from forest soil.</title>
        <authorList>
            <person name="Qiu L.-H."/>
            <person name="Gao Z.-H."/>
        </authorList>
    </citation>
    <scope>NUCLEOTIDE SEQUENCE [LARGE SCALE GENOMIC DNA]</scope>
    <source>
        <strain evidence="2 3">4M-K27</strain>
    </source>
</reference>
<evidence type="ECO:0000256" key="1">
    <source>
        <dbReference type="SAM" id="Phobius"/>
    </source>
</evidence>
<dbReference type="AlphaFoldDB" id="A0A432M7U5"/>
<dbReference type="RefSeq" id="WP_126683997.1">
    <property type="nucleotide sequence ID" value="NZ_RYYV01000004.1"/>
</dbReference>
<feature type="transmembrane region" description="Helical" evidence="1">
    <location>
        <begin position="21"/>
        <end position="40"/>
    </location>
</feature>
<evidence type="ECO:0000313" key="3">
    <source>
        <dbReference type="Proteomes" id="UP000274358"/>
    </source>
</evidence>
<keyword evidence="1" id="KW-0812">Transmembrane</keyword>
<sequence length="116" mass="13034">MPDITFRQALSDALRYWEPRRILYNLALGLVVVAVFLVNLPIMRSQLSFDLFAALFVLAVSANVAYCAAYVVDVVLQLSTYRTTWLRARWLLLAVGVAFAAVLAYFFARGLLEKGD</sequence>
<proteinExistence type="predicted"/>
<keyword evidence="1" id="KW-1133">Transmembrane helix</keyword>
<organism evidence="2 3">
    <name type="scientific">Dyella choica</name>
    <dbReference type="NCBI Taxonomy" id="1927959"/>
    <lineage>
        <taxon>Bacteria</taxon>
        <taxon>Pseudomonadati</taxon>
        <taxon>Pseudomonadota</taxon>
        <taxon>Gammaproteobacteria</taxon>
        <taxon>Lysobacterales</taxon>
        <taxon>Rhodanobacteraceae</taxon>
        <taxon>Dyella</taxon>
    </lineage>
</organism>
<protein>
    <submittedName>
        <fullName evidence="2">Uncharacterized protein</fullName>
    </submittedName>
</protein>
<keyword evidence="1" id="KW-0472">Membrane</keyword>
<comment type="caution">
    <text evidence="2">The sequence shown here is derived from an EMBL/GenBank/DDBJ whole genome shotgun (WGS) entry which is preliminary data.</text>
</comment>
<feature type="transmembrane region" description="Helical" evidence="1">
    <location>
        <begin position="52"/>
        <end position="76"/>
    </location>
</feature>
<accession>A0A432M7U5</accession>
<keyword evidence="3" id="KW-1185">Reference proteome</keyword>
<feature type="transmembrane region" description="Helical" evidence="1">
    <location>
        <begin position="88"/>
        <end position="108"/>
    </location>
</feature>